<keyword evidence="1 2" id="KW-0690">Ribosome biogenesis</keyword>
<dbReference type="InterPro" id="IPR023799">
    <property type="entry name" value="RbfA_dom_sf"/>
</dbReference>
<dbReference type="NCBIfam" id="TIGR00082">
    <property type="entry name" value="rbfA"/>
    <property type="match status" value="1"/>
</dbReference>
<keyword evidence="2" id="KW-0963">Cytoplasm</keyword>
<dbReference type="PANTHER" id="PTHR33515">
    <property type="entry name" value="RIBOSOME-BINDING FACTOR A, CHLOROPLASTIC-RELATED"/>
    <property type="match status" value="1"/>
</dbReference>
<evidence type="ECO:0000256" key="2">
    <source>
        <dbReference type="HAMAP-Rule" id="MF_00003"/>
    </source>
</evidence>
<accession>A0A5K7Z6T7</accession>
<comment type="subunit">
    <text evidence="2">Monomer. Binds 30S ribosomal subunits, but not 50S ribosomal subunits or 70S ribosomes.</text>
</comment>
<dbReference type="Pfam" id="PF02033">
    <property type="entry name" value="RBFA"/>
    <property type="match status" value="1"/>
</dbReference>
<dbReference type="InterPro" id="IPR015946">
    <property type="entry name" value="KH_dom-like_a/b"/>
</dbReference>
<dbReference type="PANTHER" id="PTHR33515:SF1">
    <property type="entry name" value="RIBOSOME-BINDING FACTOR A, CHLOROPLASTIC-RELATED"/>
    <property type="match status" value="1"/>
</dbReference>
<dbReference type="GO" id="GO:0030490">
    <property type="term" value="P:maturation of SSU-rRNA"/>
    <property type="evidence" value="ECO:0007669"/>
    <property type="project" value="UniProtKB-UniRule"/>
</dbReference>
<evidence type="ECO:0000313" key="3">
    <source>
        <dbReference type="EMBL" id="BBO76460.1"/>
    </source>
</evidence>
<proteinExistence type="inferred from homology"/>
<comment type="function">
    <text evidence="2">One of several proteins that assist in the late maturation steps of the functional core of the 30S ribosomal subunit. Associates with free 30S ribosomal subunits (but not with 30S subunits that are part of 70S ribosomes or polysomes). Required for efficient processing of 16S rRNA. May interact with the 5'-terminal helix region of 16S rRNA.</text>
</comment>
<dbReference type="HAMAP" id="MF_00003">
    <property type="entry name" value="RbfA"/>
    <property type="match status" value="1"/>
</dbReference>
<evidence type="ECO:0000256" key="1">
    <source>
        <dbReference type="ARBA" id="ARBA00022517"/>
    </source>
</evidence>
<name>A0A5K7Z6T7_9BACT</name>
<dbReference type="RefSeq" id="WP_155305284.1">
    <property type="nucleotide sequence ID" value="NZ_AP021875.1"/>
</dbReference>
<dbReference type="SUPFAM" id="SSF89919">
    <property type="entry name" value="Ribosome-binding factor A, RbfA"/>
    <property type="match status" value="1"/>
</dbReference>
<protein>
    <recommendedName>
        <fullName evidence="2">Ribosome-binding factor A</fullName>
    </recommendedName>
</protein>
<dbReference type="Gene3D" id="3.30.300.20">
    <property type="match status" value="1"/>
</dbReference>
<gene>
    <name evidence="2 3" type="primary">rbfA</name>
    <name evidence="3" type="ORF">DSCW_38770</name>
</gene>
<evidence type="ECO:0000313" key="4">
    <source>
        <dbReference type="Proteomes" id="UP000427769"/>
    </source>
</evidence>
<reference evidence="3 4" key="1">
    <citation type="submission" date="2019-11" db="EMBL/GenBank/DDBJ databases">
        <title>Comparative genomics of hydrocarbon-degrading Desulfosarcina strains.</title>
        <authorList>
            <person name="Watanabe M."/>
            <person name="Kojima H."/>
            <person name="Fukui M."/>
        </authorList>
    </citation>
    <scope>NUCLEOTIDE SEQUENCE [LARGE SCALE GENOMIC DNA]</scope>
    <source>
        <strain evidence="3 4">PP31</strain>
    </source>
</reference>
<dbReference type="Proteomes" id="UP000427769">
    <property type="component" value="Chromosome"/>
</dbReference>
<dbReference type="InterPro" id="IPR020053">
    <property type="entry name" value="Ribosome-bd_factorA_CS"/>
</dbReference>
<sequence length="128" mass="14561">MVARSFNRAERVGGQVKKVLSDLILKGVSDPRLAQATITGVTMSKDLRIAKVYFAAHDGKHDQRDLTAGFESAKGFIKRELARELGLRYMPELKFFYDASFDYGAHIERVLKTLRSDDEKHYPTPEKQ</sequence>
<dbReference type="EMBL" id="AP021875">
    <property type="protein sequence ID" value="BBO76460.1"/>
    <property type="molecule type" value="Genomic_DNA"/>
</dbReference>
<keyword evidence="4" id="KW-1185">Reference proteome</keyword>
<dbReference type="GO" id="GO:0043024">
    <property type="term" value="F:ribosomal small subunit binding"/>
    <property type="evidence" value="ECO:0007669"/>
    <property type="project" value="TreeGrafter"/>
</dbReference>
<dbReference type="OrthoDB" id="307788at2"/>
<dbReference type="KEGG" id="dwd:DSCW_38770"/>
<comment type="subcellular location">
    <subcellularLocation>
        <location evidence="2">Cytoplasm</location>
    </subcellularLocation>
</comment>
<dbReference type="PROSITE" id="PS01319">
    <property type="entry name" value="RBFA"/>
    <property type="match status" value="1"/>
</dbReference>
<dbReference type="InterPro" id="IPR000238">
    <property type="entry name" value="RbfA"/>
</dbReference>
<comment type="similarity">
    <text evidence="2">Belongs to the RbfA family.</text>
</comment>
<dbReference type="GO" id="GO:0005829">
    <property type="term" value="C:cytosol"/>
    <property type="evidence" value="ECO:0007669"/>
    <property type="project" value="TreeGrafter"/>
</dbReference>
<dbReference type="AlphaFoldDB" id="A0A5K7Z6T7"/>
<organism evidence="3 4">
    <name type="scientific">Desulfosarcina widdelii</name>
    <dbReference type="NCBI Taxonomy" id="947919"/>
    <lineage>
        <taxon>Bacteria</taxon>
        <taxon>Pseudomonadati</taxon>
        <taxon>Thermodesulfobacteriota</taxon>
        <taxon>Desulfobacteria</taxon>
        <taxon>Desulfobacterales</taxon>
        <taxon>Desulfosarcinaceae</taxon>
        <taxon>Desulfosarcina</taxon>
    </lineage>
</organism>